<feature type="transmembrane region" description="Helical" evidence="7">
    <location>
        <begin position="43"/>
        <end position="64"/>
    </location>
</feature>
<comment type="caution">
    <text evidence="8">The sequence shown here is derived from an EMBL/GenBank/DDBJ whole genome shotgun (WGS) entry which is preliminary data.</text>
</comment>
<feature type="transmembrane region" description="Helical" evidence="7">
    <location>
        <begin position="326"/>
        <end position="342"/>
    </location>
</feature>
<dbReference type="PANTHER" id="PTHR22926">
    <property type="entry name" value="PHOSPHO-N-ACETYLMURAMOYL-PENTAPEPTIDE-TRANSFERASE"/>
    <property type="match status" value="1"/>
</dbReference>
<evidence type="ECO:0000256" key="6">
    <source>
        <dbReference type="ARBA" id="ARBA00023136"/>
    </source>
</evidence>
<keyword evidence="2" id="KW-1003">Cell membrane</keyword>
<feature type="transmembrane region" description="Helical" evidence="7">
    <location>
        <begin position="103"/>
        <end position="120"/>
    </location>
</feature>
<proteinExistence type="predicted"/>
<dbReference type="GO" id="GO:0005886">
    <property type="term" value="C:plasma membrane"/>
    <property type="evidence" value="ECO:0007669"/>
    <property type="project" value="UniProtKB-SubCell"/>
</dbReference>
<dbReference type="Pfam" id="PF00953">
    <property type="entry name" value="Glycos_transf_4"/>
    <property type="match status" value="1"/>
</dbReference>
<dbReference type="GO" id="GO:0016780">
    <property type="term" value="F:phosphotransferase activity, for other substituted phosphate groups"/>
    <property type="evidence" value="ECO:0007669"/>
    <property type="project" value="InterPro"/>
</dbReference>
<feature type="transmembrane region" description="Helical" evidence="7">
    <location>
        <begin position="205"/>
        <end position="221"/>
    </location>
</feature>
<evidence type="ECO:0000256" key="3">
    <source>
        <dbReference type="ARBA" id="ARBA00022679"/>
    </source>
</evidence>
<evidence type="ECO:0000313" key="9">
    <source>
        <dbReference type="Proteomes" id="UP000178315"/>
    </source>
</evidence>
<organism evidence="8 9">
    <name type="scientific">Candidatus Jacksonbacteria bacterium RIFCSPLOWO2_02_FULL_44_20</name>
    <dbReference type="NCBI Taxonomy" id="1798460"/>
    <lineage>
        <taxon>Bacteria</taxon>
        <taxon>Candidatus Jacksoniibacteriota</taxon>
    </lineage>
</organism>
<gene>
    <name evidence="8" type="ORF">A3H61_01855</name>
</gene>
<evidence type="ECO:0000313" key="8">
    <source>
        <dbReference type="EMBL" id="OGY72565.1"/>
    </source>
</evidence>
<keyword evidence="6 7" id="KW-0472">Membrane</keyword>
<evidence type="ECO:0000256" key="5">
    <source>
        <dbReference type="ARBA" id="ARBA00022989"/>
    </source>
</evidence>
<accession>A0A1G2A7B2</accession>
<feature type="transmembrane region" description="Helical" evidence="7">
    <location>
        <begin position="177"/>
        <end position="199"/>
    </location>
</feature>
<keyword evidence="5 7" id="KW-1133">Transmembrane helix</keyword>
<evidence type="ECO:0000256" key="1">
    <source>
        <dbReference type="ARBA" id="ARBA00004651"/>
    </source>
</evidence>
<dbReference type="GO" id="GO:0044038">
    <property type="term" value="P:cell wall macromolecule biosynthetic process"/>
    <property type="evidence" value="ECO:0007669"/>
    <property type="project" value="TreeGrafter"/>
</dbReference>
<feature type="transmembrane region" description="Helical" evidence="7">
    <location>
        <begin position="70"/>
        <end position="91"/>
    </location>
</feature>
<dbReference type="PANTHER" id="PTHR22926:SF3">
    <property type="entry name" value="UNDECAPRENYL-PHOSPHATE ALPHA-N-ACETYLGLUCOSAMINYL 1-PHOSPHATE TRANSFERASE"/>
    <property type="match status" value="1"/>
</dbReference>
<keyword evidence="4 7" id="KW-0812">Transmembrane</keyword>
<dbReference type="GO" id="GO:0009103">
    <property type="term" value="P:lipopolysaccharide biosynthetic process"/>
    <property type="evidence" value="ECO:0007669"/>
    <property type="project" value="TreeGrafter"/>
</dbReference>
<evidence type="ECO:0000256" key="7">
    <source>
        <dbReference type="SAM" id="Phobius"/>
    </source>
</evidence>
<sequence length="351" mass="38297">MITTELAFFTLIIVGIVSYFLTRLVRTFAVRYGFLDTQTSTPLLGGAAVFLSFSIIIACALLFIVDDSIIELNIVSGILIGSAVLMLGGALDDKYKLKARYQIVSPILASLIMIGFGLGQDNITNPLYFFGLSSDPLIHLKVWTIPFLGDEITLFTDLFTFVWLMILMYATKLLDGLNGLVAGITVIGAMVLFFTSNIFNQPLPALLAIILTGSYGGFLPYNITGKIFLGESGSTIAGFLLGALSLIGPAKISVTLLVLGLPILDLLWVMYERKFQAKTSPFIGDARHLHYKLIRSGLSEHRAVMLLWGISLAFGALGLVLQGIAYGALLLMLIALMAFMLFRTNRKSVFR</sequence>
<feature type="transmembrane region" description="Helical" evidence="7">
    <location>
        <begin position="152"/>
        <end position="170"/>
    </location>
</feature>
<dbReference type="CDD" id="cd06853">
    <property type="entry name" value="GT_WecA_like"/>
    <property type="match status" value="1"/>
</dbReference>
<comment type="subcellular location">
    <subcellularLocation>
        <location evidence="1">Cell membrane</location>
        <topology evidence="1">Multi-pass membrane protein</topology>
    </subcellularLocation>
</comment>
<dbReference type="AlphaFoldDB" id="A0A1G2A7B2"/>
<name>A0A1G2A7B2_9BACT</name>
<dbReference type="InterPro" id="IPR000715">
    <property type="entry name" value="Glycosyl_transferase_4"/>
</dbReference>
<protein>
    <recommendedName>
        <fullName evidence="10">Undecaprenyl-phosphate alpha-N-acetylglucosaminyl 1-phosphate transferase</fullName>
    </recommendedName>
</protein>
<reference evidence="8 9" key="1">
    <citation type="journal article" date="2016" name="Nat. Commun.">
        <title>Thousands of microbial genomes shed light on interconnected biogeochemical processes in an aquifer system.</title>
        <authorList>
            <person name="Anantharaman K."/>
            <person name="Brown C.T."/>
            <person name="Hug L.A."/>
            <person name="Sharon I."/>
            <person name="Castelle C.J."/>
            <person name="Probst A.J."/>
            <person name="Thomas B.C."/>
            <person name="Singh A."/>
            <person name="Wilkins M.J."/>
            <person name="Karaoz U."/>
            <person name="Brodie E.L."/>
            <person name="Williams K.H."/>
            <person name="Hubbard S.S."/>
            <person name="Banfield J.F."/>
        </authorList>
    </citation>
    <scope>NUCLEOTIDE SEQUENCE [LARGE SCALE GENOMIC DNA]</scope>
</reference>
<dbReference type="Proteomes" id="UP000178315">
    <property type="component" value="Unassembled WGS sequence"/>
</dbReference>
<dbReference type="EMBL" id="MHJU01000029">
    <property type="protein sequence ID" value="OGY72565.1"/>
    <property type="molecule type" value="Genomic_DNA"/>
</dbReference>
<keyword evidence="3" id="KW-0808">Transferase</keyword>
<dbReference type="GO" id="GO:0071555">
    <property type="term" value="P:cell wall organization"/>
    <property type="evidence" value="ECO:0007669"/>
    <property type="project" value="TreeGrafter"/>
</dbReference>
<evidence type="ECO:0000256" key="2">
    <source>
        <dbReference type="ARBA" id="ARBA00022475"/>
    </source>
</evidence>
<evidence type="ECO:0000256" key="4">
    <source>
        <dbReference type="ARBA" id="ARBA00022692"/>
    </source>
</evidence>
<evidence type="ECO:0008006" key="10">
    <source>
        <dbReference type="Google" id="ProtNLM"/>
    </source>
</evidence>
<feature type="transmembrane region" description="Helical" evidence="7">
    <location>
        <begin position="6"/>
        <end position="22"/>
    </location>
</feature>